<gene>
    <name evidence="3" type="ORF">BKA15_005264</name>
</gene>
<dbReference type="Pfam" id="PF01243">
    <property type="entry name" value="PNPOx_N"/>
    <property type="match status" value="1"/>
</dbReference>
<dbReference type="Gene3D" id="2.30.110.10">
    <property type="entry name" value="Electron Transport, Fmn-binding Protein, Chain A"/>
    <property type="match status" value="1"/>
</dbReference>
<dbReference type="InterPro" id="IPR011576">
    <property type="entry name" value="Pyridox_Oxase_N"/>
</dbReference>
<comment type="caution">
    <text evidence="3">The sequence shown here is derived from an EMBL/GenBank/DDBJ whole genome shotgun (WGS) entry which is preliminary data.</text>
</comment>
<protein>
    <recommendedName>
        <fullName evidence="2">Pyridoxamine 5'-phosphate oxidase N-terminal domain-containing protein</fullName>
    </recommendedName>
</protein>
<evidence type="ECO:0000259" key="2">
    <source>
        <dbReference type="Pfam" id="PF01243"/>
    </source>
</evidence>
<dbReference type="Proteomes" id="UP000569914">
    <property type="component" value="Unassembled WGS sequence"/>
</dbReference>
<evidence type="ECO:0000313" key="4">
    <source>
        <dbReference type="Proteomes" id="UP000569914"/>
    </source>
</evidence>
<dbReference type="GO" id="GO:0005829">
    <property type="term" value="C:cytosol"/>
    <property type="evidence" value="ECO:0007669"/>
    <property type="project" value="TreeGrafter"/>
</dbReference>
<dbReference type="SUPFAM" id="SSF50475">
    <property type="entry name" value="FMN-binding split barrel"/>
    <property type="match status" value="1"/>
</dbReference>
<keyword evidence="1" id="KW-0560">Oxidoreductase</keyword>
<dbReference type="InterPro" id="IPR012349">
    <property type="entry name" value="Split_barrel_FMN-bd"/>
</dbReference>
<dbReference type="InterPro" id="IPR052019">
    <property type="entry name" value="F420H2_bilvrd_red/Heme_oxyg"/>
</dbReference>
<organism evidence="3 4">
    <name type="scientific">Microlunatus parietis</name>
    <dbReference type="NCBI Taxonomy" id="682979"/>
    <lineage>
        <taxon>Bacteria</taxon>
        <taxon>Bacillati</taxon>
        <taxon>Actinomycetota</taxon>
        <taxon>Actinomycetes</taxon>
        <taxon>Propionibacteriales</taxon>
        <taxon>Propionibacteriaceae</taxon>
        <taxon>Microlunatus</taxon>
    </lineage>
</organism>
<dbReference type="PANTHER" id="PTHR35176:SF4">
    <property type="entry name" value="PYRIDOXAMINE 5'-PHOSPHATE OXIDASE-RELATED FMN-BINDING"/>
    <property type="match status" value="1"/>
</dbReference>
<feature type="domain" description="Pyridoxamine 5'-phosphate oxidase N-terminal" evidence="2">
    <location>
        <begin position="44"/>
        <end position="134"/>
    </location>
</feature>
<proteinExistence type="predicted"/>
<dbReference type="GO" id="GO:0070967">
    <property type="term" value="F:coenzyme F420 binding"/>
    <property type="evidence" value="ECO:0007669"/>
    <property type="project" value="TreeGrafter"/>
</dbReference>
<dbReference type="AlphaFoldDB" id="A0A7Y9LEJ0"/>
<accession>A0A7Y9LEJ0</accession>
<dbReference type="RefSeq" id="WP_179755842.1">
    <property type="nucleotide sequence ID" value="NZ_JACCBU010000001.1"/>
</dbReference>
<dbReference type="PANTHER" id="PTHR35176">
    <property type="entry name" value="HEME OXYGENASE HI_0854-RELATED"/>
    <property type="match status" value="1"/>
</dbReference>
<dbReference type="EMBL" id="JACCBU010000001">
    <property type="protein sequence ID" value="NYE73935.1"/>
    <property type="molecule type" value="Genomic_DNA"/>
</dbReference>
<reference evidence="3 4" key="1">
    <citation type="submission" date="2020-07" db="EMBL/GenBank/DDBJ databases">
        <title>Sequencing the genomes of 1000 actinobacteria strains.</title>
        <authorList>
            <person name="Klenk H.-P."/>
        </authorList>
    </citation>
    <scope>NUCLEOTIDE SEQUENCE [LARGE SCALE GENOMIC DNA]</scope>
    <source>
        <strain evidence="3 4">DSM 22083</strain>
    </source>
</reference>
<sequence length="162" mass="18564">MFSTIPVPPPTPARKVAGYGMPEDTSSLLDWSFVDTEMAAAEHYWLTTTFPDGRPHSVPLWGLWLNNRLHFDGRPETAWARNLFRDPRCLAYPPHPTRVVTVEGRARVIEDDDLTDAEWAELDGRFQAKYGVTEGSPYWQLEPTTVIAWNGGKLDTMTRWRF</sequence>
<evidence type="ECO:0000313" key="3">
    <source>
        <dbReference type="EMBL" id="NYE73935.1"/>
    </source>
</evidence>
<dbReference type="GO" id="GO:0016627">
    <property type="term" value="F:oxidoreductase activity, acting on the CH-CH group of donors"/>
    <property type="evidence" value="ECO:0007669"/>
    <property type="project" value="TreeGrafter"/>
</dbReference>
<keyword evidence="4" id="KW-1185">Reference proteome</keyword>
<evidence type="ECO:0000256" key="1">
    <source>
        <dbReference type="ARBA" id="ARBA00023002"/>
    </source>
</evidence>
<name>A0A7Y9LEJ0_9ACTN</name>